<dbReference type="Proteomes" id="UP000317318">
    <property type="component" value="Chromosome"/>
</dbReference>
<accession>A0A517QWN0</accession>
<sequence>MRLVLLAASVHSYLIQFLVDQIMITGKLVGDAMSKSR</sequence>
<name>A0A517QWN0_9PLAN</name>
<dbReference type="KEGG" id="svp:Pan189_03520"/>
<proteinExistence type="predicted"/>
<protein>
    <submittedName>
        <fullName evidence="1">Uncharacterized protein</fullName>
    </submittedName>
</protein>
<dbReference type="EMBL" id="CP036268">
    <property type="protein sequence ID" value="QDT35997.1"/>
    <property type="molecule type" value="Genomic_DNA"/>
</dbReference>
<organism evidence="1 2">
    <name type="scientific">Stratiformator vulcanicus</name>
    <dbReference type="NCBI Taxonomy" id="2527980"/>
    <lineage>
        <taxon>Bacteria</taxon>
        <taxon>Pseudomonadati</taxon>
        <taxon>Planctomycetota</taxon>
        <taxon>Planctomycetia</taxon>
        <taxon>Planctomycetales</taxon>
        <taxon>Planctomycetaceae</taxon>
        <taxon>Stratiformator</taxon>
    </lineage>
</organism>
<keyword evidence="2" id="KW-1185">Reference proteome</keyword>
<reference evidence="1 2" key="1">
    <citation type="submission" date="2019-02" db="EMBL/GenBank/DDBJ databases">
        <title>Deep-cultivation of Planctomycetes and their phenomic and genomic characterization uncovers novel biology.</title>
        <authorList>
            <person name="Wiegand S."/>
            <person name="Jogler M."/>
            <person name="Boedeker C."/>
            <person name="Pinto D."/>
            <person name="Vollmers J."/>
            <person name="Rivas-Marin E."/>
            <person name="Kohn T."/>
            <person name="Peeters S.H."/>
            <person name="Heuer A."/>
            <person name="Rast P."/>
            <person name="Oberbeckmann S."/>
            <person name="Bunk B."/>
            <person name="Jeske O."/>
            <person name="Meyerdierks A."/>
            <person name="Storesund J.E."/>
            <person name="Kallscheuer N."/>
            <person name="Luecker S."/>
            <person name="Lage O.M."/>
            <person name="Pohl T."/>
            <person name="Merkel B.J."/>
            <person name="Hornburger P."/>
            <person name="Mueller R.-W."/>
            <person name="Bruemmer F."/>
            <person name="Labrenz M."/>
            <person name="Spormann A.M."/>
            <person name="Op den Camp H."/>
            <person name="Overmann J."/>
            <person name="Amann R."/>
            <person name="Jetten M.S.M."/>
            <person name="Mascher T."/>
            <person name="Medema M.H."/>
            <person name="Devos D.P."/>
            <person name="Kaster A.-K."/>
            <person name="Ovreas L."/>
            <person name="Rohde M."/>
            <person name="Galperin M.Y."/>
            <person name="Jogler C."/>
        </authorList>
    </citation>
    <scope>NUCLEOTIDE SEQUENCE [LARGE SCALE GENOMIC DNA]</scope>
    <source>
        <strain evidence="1 2">Pan189</strain>
    </source>
</reference>
<dbReference type="AlphaFoldDB" id="A0A517QWN0"/>
<gene>
    <name evidence="1" type="ORF">Pan189_03520</name>
</gene>
<evidence type="ECO:0000313" key="1">
    <source>
        <dbReference type="EMBL" id="QDT35997.1"/>
    </source>
</evidence>
<evidence type="ECO:0000313" key="2">
    <source>
        <dbReference type="Proteomes" id="UP000317318"/>
    </source>
</evidence>